<evidence type="ECO:0000256" key="14">
    <source>
        <dbReference type="SAM" id="Phobius"/>
    </source>
</evidence>
<dbReference type="PANTHER" id="PTHR23501:SF188">
    <property type="entry name" value="TETRACYCLINE RESISTANCE PROTEIN"/>
    <property type="match status" value="1"/>
</dbReference>
<dbReference type="EMBL" id="JBHLTR010000031">
    <property type="protein sequence ID" value="MFC0560566.1"/>
    <property type="molecule type" value="Genomic_DNA"/>
</dbReference>
<organism evidence="16 17">
    <name type="scientific">Halalkalibacter alkalisediminis</name>
    <dbReference type="NCBI Taxonomy" id="935616"/>
    <lineage>
        <taxon>Bacteria</taxon>
        <taxon>Bacillati</taxon>
        <taxon>Bacillota</taxon>
        <taxon>Bacilli</taxon>
        <taxon>Bacillales</taxon>
        <taxon>Bacillaceae</taxon>
        <taxon>Halalkalibacter</taxon>
    </lineage>
</organism>
<evidence type="ECO:0000256" key="7">
    <source>
        <dbReference type="ARBA" id="ARBA00022692"/>
    </source>
</evidence>
<evidence type="ECO:0000256" key="9">
    <source>
        <dbReference type="ARBA" id="ARBA00022989"/>
    </source>
</evidence>
<keyword evidence="8" id="KW-0375">Hydrogen ion transport</keyword>
<dbReference type="PANTHER" id="PTHR23501">
    <property type="entry name" value="MAJOR FACILITATOR SUPERFAMILY"/>
    <property type="match status" value="1"/>
</dbReference>
<evidence type="ECO:0000256" key="3">
    <source>
        <dbReference type="ARBA" id="ARBA00007520"/>
    </source>
</evidence>
<keyword evidence="10" id="KW-0406">Ion transport</keyword>
<dbReference type="InterPro" id="IPR011701">
    <property type="entry name" value="MFS"/>
</dbReference>
<proteinExistence type="inferred from homology"/>
<dbReference type="CDD" id="cd17321">
    <property type="entry name" value="MFS_MMR_MDR_like"/>
    <property type="match status" value="1"/>
</dbReference>
<evidence type="ECO:0000256" key="8">
    <source>
        <dbReference type="ARBA" id="ARBA00022781"/>
    </source>
</evidence>
<feature type="transmembrane region" description="Helical" evidence="14">
    <location>
        <begin position="119"/>
        <end position="137"/>
    </location>
</feature>
<dbReference type="Proteomes" id="UP001589833">
    <property type="component" value="Unassembled WGS sequence"/>
</dbReference>
<keyword evidence="17" id="KW-1185">Reference proteome</keyword>
<evidence type="ECO:0000256" key="12">
    <source>
        <dbReference type="ARBA" id="ARBA00023251"/>
    </source>
</evidence>
<dbReference type="Pfam" id="PF07690">
    <property type="entry name" value="MFS_1"/>
    <property type="match status" value="1"/>
</dbReference>
<keyword evidence="5" id="KW-0050">Antiport</keyword>
<feature type="transmembrane region" description="Helical" evidence="14">
    <location>
        <begin position="464"/>
        <end position="487"/>
    </location>
</feature>
<dbReference type="Gene3D" id="1.20.1720.10">
    <property type="entry name" value="Multidrug resistance protein D"/>
    <property type="match status" value="1"/>
</dbReference>
<feature type="transmembrane region" description="Helical" evidence="14">
    <location>
        <begin position="424"/>
        <end position="444"/>
    </location>
</feature>
<sequence length="492" mass="53809">MIGFSQALYWIFSVVPFMVISSLQIIEKGSEEVMTSTGQQSAEYNLNESEKKKIIFLMCSVLLFSAMNGTMFMIAIPDIANSFSLSPSQVSWVVTGYIILYAVGALMYGKLADIYPLKILLTVGISFFVAGSLLGFFAPTYLIVILARMIQAAGAASIVALAFIVPTRYFPEERGRVLGIVSSTMAFASGIGPVIGGFVAGALNWQFLFLISALIIFTIPFFRIWMPEEKKKEGKVDILGAFLIAIAVATLILFITAFVWWYIVISICFFSLFAWRIFHSDNPFIHPDLFKNAPYRITIMAGFFGIMTMFGMMFMMPLMLSEVNGLNTLFIGLTLFPGAMAAAYVGKWAGVLTVNRGSKQVVYIAFVLMTLGFFLLSTFTGSSAWVISIVIIISYIAFPFIQTGTASLISIALPSNEIGVGIGIYNLFNLMSGAFGSAIIGKMLDNQSSMAFNVFSVAQGSGIIYSNVFIGLALLTILNGGFFYFAFKKLVI</sequence>
<comment type="similarity">
    <text evidence="3">Belongs to the major facilitator superfamily. TCR/Tet family.</text>
</comment>
<dbReference type="Gene3D" id="1.20.1250.20">
    <property type="entry name" value="MFS general substrate transporter like domains"/>
    <property type="match status" value="1"/>
</dbReference>
<evidence type="ECO:0000256" key="11">
    <source>
        <dbReference type="ARBA" id="ARBA00023136"/>
    </source>
</evidence>
<feature type="transmembrane region" description="Helical" evidence="14">
    <location>
        <begin position="326"/>
        <end position="349"/>
    </location>
</feature>
<feature type="transmembrane region" description="Helical" evidence="14">
    <location>
        <begin position="205"/>
        <end position="226"/>
    </location>
</feature>
<dbReference type="SUPFAM" id="SSF103473">
    <property type="entry name" value="MFS general substrate transporter"/>
    <property type="match status" value="1"/>
</dbReference>
<evidence type="ECO:0000256" key="10">
    <source>
        <dbReference type="ARBA" id="ARBA00023065"/>
    </source>
</evidence>
<feature type="transmembrane region" description="Helical" evidence="14">
    <location>
        <begin position="143"/>
        <end position="165"/>
    </location>
</feature>
<feature type="domain" description="Major facilitator superfamily (MFS) profile" evidence="15">
    <location>
        <begin position="54"/>
        <end position="491"/>
    </location>
</feature>
<name>A0ABV6NIH0_9BACI</name>
<dbReference type="PRINTS" id="PR01036">
    <property type="entry name" value="TCRTETB"/>
</dbReference>
<feature type="transmembrane region" description="Helical" evidence="14">
    <location>
        <begin position="238"/>
        <end position="255"/>
    </location>
</feature>
<feature type="transmembrane region" description="Helical" evidence="14">
    <location>
        <begin position="261"/>
        <end position="278"/>
    </location>
</feature>
<feature type="transmembrane region" description="Helical" evidence="14">
    <location>
        <begin position="177"/>
        <end position="199"/>
    </location>
</feature>
<comment type="caution">
    <text evidence="16">The sequence shown here is derived from an EMBL/GenBank/DDBJ whole genome shotgun (WGS) entry which is preliminary data.</text>
</comment>
<evidence type="ECO:0000256" key="2">
    <source>
        <dbReference type="ARBA" id="ARBA00004651"/>
    </source>
</evidence>
<evidence type="ECO:0000256" key="5">
    <source>
        <dbReference type="ARBA" id="ARBA00022449"/>
    </source>
</evidence>
<feature type="transmembrane region" description="Helical" evidence="14">
    <location>
        <begin position="361"/>
        <end position="379"/>
    </location>
</feature>
<keyword evidence="6" id="KW-1003">Cell membrane</keyword>
<feature type="transmembrane region" description="Helical" evidence="14">
    <location>
        <begin position="299"/>
        <end position="320"/>
    </location>
</feature>
<feature type="transmembrane region" description="Helical" evidence="14">
    <location>
        <begin position="385"/>
        <end position="412"/>
    </location>
</feature>
<evidence type="ECO:0000313" key="16">
    <source>
        <dbReference type="EMBL" id="MFC0560566.1"/>
    </source>
</evidence>
<accession>A0ABV6NIH0</accession>
<gene>
    <name evidence="16" type="ORF">ACFFH4_16365</name>
</gene>
<keyword evidence="9 14" id="KW-1133">Transmembrane helix</keyword>
<keyword evidence="12" id="KW-0046">Antibiotic resistance</keyword>
<protein>
    <recommendedName>
        <fullName evidence="13">Tetracycline resistance protein</fullName>
    </recommendedName>
</protein>
<comment type="subcellular location">
    <subcellularLocation>
        <location evidence="2">Cell membrane</location>
        <topology evidence="2">Multi-pass membrane protein</topology>
    </subcellularLocation>
</comment>
<reference evidence="16 17" key="1">
    <citation type="submission" date="2024-09" db="EMBL/GenBank/DDBJ databases">
        <authorList>
            <person name="Sun Q."/>
            <person name="Mori K."/>
        </authorList>
    </citation>
    <scope>NUCLEOTIDE SEQUENCE [LARGE SCALE GENOMIC DNA]</scope>
    <source>
        <strain evidence="16 17">NCAIM B.02301</strain>
    </source>
</reference>
<comment type="function">
    <text evidence="1">Resistance to tetracycline by an active tetracycline efflux. This is an energy-dependent process that decreases the accumulation of the antibiotic in whole cells. This protein functions as a metal-tetracycline/H(+) antiporter.</text>
</comment>
<evidence type="ECO:0000256" key="4">
    <source>
        <dbReference type="ARBA" id="ARBA00022448"/>
    </source>
</evidence>
<evidence type="ECO:0000256" key="6">
    <source>
        <dbReference type="ARBA" id="ARBA00022475"/>
    </source>
</evidence>
<dbReference type="InterPro" id="IPR036259">
    <property type="entry name" value="MFS_trans_sf"/>
</dbReference>
<feature type="transmembrane region" description="Helical" evidence="14">
    <location>
        <begin position="54"/>
        <end position="77"/>
    </location>
</feature>
<keyword evidence="4" id="KW-0813">Transport</keyword>
<feature type="transmembrane region" description="Helical" evidence="14">
    <location>
        <begin position="6"/>
        <end position="26"/>
    </location>
</feature>
<evidence type="ECO:0000259" key="15">
    <source>
        <dbReference type="PROSITE" id="PS50850"/>
    </source>
</evidence>
<dbReference type="PROSITE" id="PS50850">
    <property type="entry name" value="MFS"/>
    <property type="match status" value="1"/>
</dbReference>
<evidence type="ECO:0000256" key="13">
    <source>
        <dbReference type="ARBA" id="ARBA00040630"/>
    </source>
</evidence>
<evidence type="ECO:0000313" key="17">
    <source>
        <dbReference type="Proteomes" id="UP001589833"/>
    </source>
</evidence>
<feature type="transmembrane region" description="Helical" evidence="14">
    <location>
        <begin position="89"/>
        <end position="107"/>
    </location>
</feature>
<evidence type="ECO:0000256" key="1">
    <source>
        <dbReference type="ARBA" id="ARBA00003279"/>
    </source>
</evidence>
<keyword evidence="7 14" id="KW-0812">Transmembrane</keyword>
<dbReference type="InterPro" id="IPR020846">
    <property type="entry name" value="MFS_dom"/>
</dbReference>
<keyword evidence="11 14" id="KW-0472">Membrane</keyword>